<accession>A0A0F9UFV1</accession>
<reference evidence="1" key="1">
    <citation type="journal article" date="2015" name="Nature">
        <title>Complex archaea that bridge the gap between prokaryotes and eukaryotes.</title>
        <authorList>
            <person name="Spang A."/>
            <person name="Saw J.H."/>
            <person name="Jorgensen S.L."/>
            <person name="Zaremba-Niedzwiedzka K."/>
            <person name="Martijn J."/>
            <person name="Lind A.E."/>
            <person name="van Eijk R."/>
            <person name="Schleper C."/>
            <person name="Guy L."/>
            <person name="Ettema T.J."/>
        </authorList>
    </citation>
    <scope>NUCLEOTIDE SEQUENCE</scope>
</reference>
<organism evidence="1">
    <name type="scientific">marine sediment metagenome</name>
    <dbReference type="NCBI Taxonomy" id="412755"/>
    <lineage>
        <taxon>unclassified sequences</taxon>
        <taxon>metagenomes</taxon>
        <taxon>ecological metagenomes</taxon>
    </lineage>
</organism>
<gene>
    <name evidence="1" type="ORF">LCGC14_0271160</name>
</gene>
<proteinExistence type="predicted"/>
<comment type="caution">
    <text evidence="1">The sequence shown here is derived from an EMBL/GenBank/DDBJ whole genome shotgun (WGS) entry which is preliminary data.</text>
</comment>
<dbReference type="EMBL" id="LAZR01000150">
    <property type="protein sequence ID" value="KKN86247.1"/>
    <property type="molecule type" value="Genomic_DNA"/>
</dbReference>
<protein>
    <submittedName>
        <fullName evidence="1">Uncharacterized protein</fullName>
    </submittedName>
</protein>
<name>A0A0F9UFV1_9ZZZZ</name>
<evidence type="ECO:0000313" key="1">
    <source>
        <dbReference type="EMBL" id="KKN86247.1"/>
    </source>
</evidence>
<sequence>MLFTSVQDLGDTITTLREDEDKAGCATLDLLEQSQVILEGFVLAAKRLGLSDVYGIMRGNIADDKGADAQKIEAALDMLQNSGVPTEEADLTALLKANTG</sequence>
<dbReference type="AlphaFoldDB" id="A0A0F9UFV1"/>